<proteinExistence type="predicted"/>
<keyword evidence="1" id="KW-0378">Hydrolase</keyword>
<dbReference type="OrthoDB" id="6117985at2"/>
<organism evidence="1">
    <name type="scientific">Pseudoalteromonas translucida KMM 520</name>
    <dbReference type="NCBI Taxonomy" id="1315283"/>
    <lineage>
        <taxon>Bacteria</taxon>
        <taxon>Pseudomonadati</taxon>
        <taxon>Pseudomonadota</taxon>
        <taxon>Gammaproteobacteria</taxon>
        <taxon>Alteromonadales</taxon>
        <taxon>Pseudoalteromonadaceae</taxon>
        <taxon>Pseudoalteromonas</taxon>
    </lineage>
</organism>
<dbReference type="InterPro" id="IPR029069">
    <property type="entry name" value="HotDog_dom_sf"/>
</dbReference>
<dbReference type="KEGG" id="ptn:PTRA_b0640"/>
<dbReference type="EMBL" id="CP011035">
    <property type="protein sequence ID" value="ALS35086.1"/>
    <property type="molecule type" value="Genomic_DNA"/>
</dbReference>
<accession>A0A0U2XCV1</accession>
<evidence type="ECO:0000313" key="1">
    <source>
        <dbReference type="EMBL" id="ALS35086.1"/>
    </source>
</evidence>
<dbReference type="PATRIC" id="fig|1315283.4.peg.3676"/>
<dbReference type="CDD" id="cd00586">
    <property type="entry name" value="4HBT"/>
    <property type="match status" value="1"/>
</dbReference>
<reference evidence="1 2" key="1">
    <citation type="submission" date="2015-03" db="EMBL/GenBank/DDBJ databases">
        <authorList>
            <person name="Murphy D."/>
        </authorList>
    </citation>
    <scope>NUCLEOTIDE SEQUENCE [LARGE SCALE GENOMIC DNA]</scope>
    <source>
        <strain evidence="1 2">KMM 520</strain>
    </source>
</reference>
<dbReference type="GO" id="GO:0016787">
    <property type="term" value="F:hydrolase activity"/>
    <property type="evidence" value="ECO:0007669"/>
    <property type="project" value="UniProtKB-KW"/>
</dbReference>
<name>A0A0U2XCV1_9GAMM</name>
<dbReference type="Pfam" id="PF13279">
    <property type="entry name" value="4HBT_2"/>
    <property type="match status" value="1"/>
</dbReference>
<evidence type="ECO:0000313" key="2">
    <source>
        <dbReference type="Proteomes" id="UP000065261"/>
    </source>
</evidence>
<dbReference type="SUPFAM" id="SSF54637">
    <property type="entry name" value="Thioesterase/thiol ester dehydrase-isomerase"/>
    <property type="match status" value="1"/>
</dbReference>
<gene>
    <name evidence="1" type="primary">ybgC</name>
    <name evidence="1" type="ORF">PTRA_b0640</name>
</gene>
<dbReference type="Proteomes" id="UP000065261">
    <property type="component" value="Chromosome II"/>
</dbReference>
<protein>
    <submittedName>
        <fullName evidence="1">Acyl-CoA thioester hydrolase</fullName>
    </submittedName>
</protein>
<dbReference type="AlphaFoldDB" id="A0A0U2XCV1"/>
<dbReference type="RefSeq" id="WP_058375038.1">
    <property type="nucleotide sequence ID" value="NZ_CP011035.1"/>
</dbReference>
<dbReference type="Gene3D" id="3.10.129.10">
    <property type="entry name" value="Hotdog Thioesterase"/>
    <property type="match status" value="1"/>
</dbReference>
<sequence>MSLYPFKKYSATVPTQWVDFNGHMNTKYYGLVIYDAHIDFTEHLDLGERYRYANNCSKALVESHCIFERELCEGDEIEVVSWLLYVDEKRIHTFHEIYCTNKGYRAAAGEHLDLHIDLATRRVSPFPSEVLQRLKVIEQQFSQLPKPAKVGSKIKIPGIT</sequence>